<keyword evidence="4" id="KW-1185">Reference proteome</keyword>
<dbReference type="Gene3D" id="3.40.50.300">
    <property type="entry name" value="P-loop containing nucleotide triphosphate hydrolases"/>
    <property type="match status" value="1"/>
</dbReference>
<dbReference type="PANTHER" id="PTHR11361:SF20">
    <property type="entry name" value="MUTS PROTEIN HOMOLOG 5"/>
    <property type="match status" value="1"/>
</dbReference>
<organism evidence="3 4">
    <name type="scientific">Claviceps arundinis</name>
    <dbReference type="NCBI Taxonomy" id="1623583"/>
    <lineage>
        <taxon>Eukaryota</taxon>
        <taxon>Fungi</taxon>
        <taxon>Dikarya</taxon>
        <taxon>Ascomycota</taxon>
        <taxon>Pezizomycotina</taxon>
        <taxon>Sordariomycetes</taxon>
        <taxon>Hypocreomycetidae</taxon>
        <taxon>Hypocreales</taxon>
        <taxon>Clavicipitaceae</taxon>
        <taxon>Claviceps</taxon>
    </lineage>
</organism>
<dbReference type="InterPro" id="IPR045076">
    <property type="entry name" value="MutS"/>
</dbReference>
<evidence type="ECO:0000256" key="1">
    <source>
        <dbReference type="ARBA" id="ARBA00006271"/>
    </source>
</evidence>
<dbReference type="Gene3D" id="1.10.1420.10">
    <property type="match status" value="1"/>
</dbReference>
<feature type="domain" description="DNA mismatch repair protein MutS core" evidence="2">
    <location>
        <begin position="197"/>
        <end position="534"/>
    </location>
</feature>
<comment type="similarity">
    <text evidence="1">Belongs to the DNA mismatch repair MutS family.</text>
</comment>
<name>A0ABQ7PB99_9HYPO</name>
<dbReference type="InterPro" id="IPR027417">
    <property type="entry name" value="P-loop_NTPase"/>
</dbReference>
<gene>
    <name evidence="3" type="ORF">E4U57_001092</name>
</gene>
<dbReference type="InterPro" id="IPR007696">
    <property type="entry name" value="DNA_mismatch_repair_MutS_core"/>
</dbReference>
<accession>A0ABQ7PB99</accession>
<comment type="caution">
    <text evidence="3">The sequence shown here is derived from an EMBL/GenBank/DDBJ whole genome shotgun (WGS) entry which is preliminary data.</text>
</comment>
<evidence type="ECO:0000313" key="3">
    <source>
        <dbReference type="EMBL" id="KAG5958786.1"/>
    </source>
</evidence>
<dbReference type="SMART" id="SM00533">
    <property type="entry name" value="MUTSd"/>
    <property type="match status" value="1"/>
</dbReference>
<dbReference type="SUPFAM" id="SSF48334">
    <property type="entry name" value="DNA repair protein MutS, domain III"/>
    <property type="match status" value="1"/>
</dbReference>
<dbReference type="Pfam" id="PF05192">
    <property type="entry name" value="MutS_III"/>
    <property type="match status" value="1"/>
</dbReference>
<protein>
    <recommendedName>
        <fullName evidence="2">DNA mismatch repair protein MutS core domain-containing protein</fullName>
    </recommendedName>
</protein>
<dbReference type="InterPro" id="IPR036187">
    <property type="entry name" value="DNA_mismatch_repair_MutS_sf"/>
</dbReference>
<dbReference type="EMBL" id="SRPR01000137">
    <property type="protein sequence ID" value="KAG5958786.1"/>
    <property type="molecule type" value="Genomic_DNA"/>
</dbReference>
<dbReference type="Proteomes" id="UP000742024">
    <property type="component" value="Unassembled WGS sequence"/>
</dbReference>
<proteinExistence type="inferred from homology"/>
<reference evidence="3 4" key="1">
    <citation type="journal article" date="2020" name="bioRxiv">
        <title>Whole genome comparisons of ergot fungi reveals the divergence and evolution of species within the genus Claviceps are the result of varying mechanisms driving genome evolution and host range expansion.</title>
        <authorList>
            <person name="Wyka S.A."/>
            <person name="Mondo S.J."/>
            <person name="Liu M."/>
            <person name="Dettman J."/>
            <person name="Nalam V."/>
            <person name="Broders K.D."/>
        </authorList>
    </citation>
    <scope>NUCLEOTIDE SEQUENCE [LARGE SCALE GENOMIC DNA]</scope>
    <source>
        <strain evidence="3 4">LM583</strain>
    </source>
</reference>
<evidence type="ECO:0000313" key="4">
    <source>
        <dbReference type="Proteomes" id="UP000742024"/>
    </source>
</evidence>
<evidence type="ECO:0000259" key="2">
    <source>
        <dbReference type="SMART" id="SM00533"/>
    </source>
</evidence>
<sequence>MENSHYVIGMPHQLAQQDSSQEITAEVLMAIDSCHDSVIGCALFNVSDETLHVAEDVPRFDLDLLNHFETFAQSIVVLLSSRAPRQLLEYVERCISSDKQQIQVVASVDFSATSAREKLSTWGIDPTSDSCQINIDLWLKNHQNMVSRDSLGASQKVAFHQHGVDSPETLKSLQVFPADLHSKGQSWGMKGVAQYEMQSISLYNLLHSLTHTPQGRARLRTFLRSPLSNLGIIENRQRAISQLLDRQKSGTLQEIIKTLSKIRSAKICVDLLRKGVDRSSMIHHFGDSVWSNLRGFVYHALKLRDLVYTITNNPVDFLYDAASRIHRQSLTSIGEILHRTVDLDRAERYDARPIIMIGVDPELDKMRRDYDGLSILLEKIALSVVHDVPEWAAGLIKACTFLPQVGFLIAVEWNKDVEASPFPSSHNRDDVWEEFFVADGAVHYKNNRMRHLDEQFGDIYRDIADREVEVLHRLATQVLQYDEALLEASDACGDVDAILTFALAADKYEWAAPQMTSQSVVHIENGRHPLQELTVPSFIPNHCHLSKFVR</sequence>
<dbReference type="PANTHER" id="PTHR11361">
    <property type="entry name" value="DNA MISMATCH REPAIR PROTEIN MUTS FAMILY MEMBER"/>
    <property type="match status" value="1"/>
</dbReference>